<dbReference type="PATRIC" id="fig|80854.5.peg.2992"/>
<evidence type="ECO:0000313" key="4">
    <source>
        <dbReference type="Proteomes" id="UP000182660"/>
    </source>
</evidence>
<feature type="signal peptide" evidence="1">
    <location>
        <begin position="1"/>
        <end position="23"/>
    </location>
</feature>
<dbReference type="Proteomes" id="UP000183794">
    <property type="component" value="Unassembled WGS sequence"/>
</dbReference>
<dbReference type="EMBL" id="FPLD01000121">
    <property type="protein sequence ID" value="SGZ15803.1"/>
    <property type="molecule type" value="Genomic_DNA"/>
</dbReference>
<reference evidence="2 4" key="1">
    <citation type="submission" date="2016-11" db="EMBL/GenBank/DDBJ databases">
        <authorList>
            <person name="Klemetsen T."/>
        </authorList>
    </citation>
    <scope>NUCLEOTIDE SEQUENCE [LARGE SCALE GENOMIC DNA]</scope>
    <source>
        <strain evidence="2">MT 2528</strain>
    </source>
</reference>
<protein>
    <submittedName>
        <fullName evidence="3">Uncharacterized protein</fullName>
    </submittedName>
</protein>
<keyword evidence="4" id="KW-1185">Reference proteome</keyword>
<evidence type="ECO:0000313" key="5">
    <source>
        <dbReference type="Proteomes" id="UP000183794"/>
    </source>
</evidence>
<gene>
    <name evidence="2" type="ORF">MT2528_3249</name>
    <name evidence="3" type="ORF">NVI5450_4232</name>
</gene>
<evidence type="ECO:0000313" key="2">
    <source>
        <dbReference type="EMBL" id="SGY96666.1"/>
    </source>
</evidence>
<dbReference type="RefSeq" id="WP_045110915.1">
    <property type="nucleotide sequence ID" value="NZ_CAWQZC010000042.1"/>
</dbReference>
<dbReference type="Proteomes" id="UP000182660">
    <property type="component" value="Unassembled WGS sequence"/>
</dbReference>
<evidence type="ECO:0000313" key="3">
    <source>
        <dbReference type="EMBL" id="SGZ15803.1"/>
    </source>
</evidence>
<dbReference type="AlphaFoldDB" id="A0A090IF41"/>
<feature type="chain" id="PRO_5015029850" evidence="1">
    <location>
        <begin position="24"/>
        <end position="209"/>
    </location>
</feature>
<dbReference type="OrthoDB" id="5886954at2"/>
<reference evidence="3 5" key="2">
    <citation type="submission" date="2016-11" db="EMBL/GenBank/DDBJ databases">
        <authorList>
            <person name="Jaros S."/>
            <person name="Januszkiewicz K."/>
            <person name="Wedrychowicz H."/>
        </authorList>
    </citation>
    <scope>NUCLEOTIDE SEQUENCE [LARGE SCALE GENOMIC DNA]</scope>
    <source>
        <strain evidence="3">NVI 5450</strain>
    </source>
</reference>
<name>A0A090IF41_9GAMM</name>
<accession>A0A090IF41</accession>
<evidence type="ECO:0000256" key="1">
    <source>
        <dbReference type="SAM" id="SignalP"/>
    </source>
</evidence>
<dbReference type="HOGENOM" id="CLU_1365764_0_0_6"/>
<dbReference type="KEGG" id="mvs:MVIS_2818"/>
<dbReference type="GeneID" id="61297083"/>
<dbReference type="EMBL" id="FPLJ01000072">
    <property type="protein sequence ID" value="SGY96666.1"/>
    <property type="molecule type" value="Genomic_DNA"/>
</dbReference>
<proteinExistence type="predicted"/>
<sequence length="209" mass="23556">MLRLSIVLVLFSFCMVCAESAFAKGERYGISAQYFNINSVEFDEGSTEETNTIKFGFAHTRPIDENNNRWRWLFNLNFLSTEIPAQSNSGSKSADVYGLYQEVQSLQFRVMPQYAVADWGWVTPLLGLGISTSYSQYSERWRVDPDGVKYGDQLEDIEAFEYGLVASVGTVIKLGSNPNAHLQLVPEILYNHSFNNGLSGIEFSLTLLF</sequence>
<dbReference type="STRING" id="80854.MVIS_2818"/>
<keyword evidence="1" id="KW-0732">Signal</keyword>
<organism evidence="3 5">
    <name type="scientific">Moritella viscosa</name>
    <dbReference type="NCBI Taxonomy" id="80854"/>
    <lineage>
        <taxon>Bacteria</taxon>
        <taxon>Pseudomonadati</taxon>
        <taxon>Pseudomonadota</taxon>
        <taxon>Gammaproteobacteria</taxon>
        <taxon>Alteromonadales</taxon>
        <taxon>Moritellaceae</taxon>
        <taxon>Moritella</taxon>
    </lineage>
</organism>